<evidence type="ECO:0000313" key="2">
    <source>
        <dbReference type="EMBL" id="MCO1336942.1"/>
    </source>
</evidence>
<accession>A0A9X2J6R9</accession>
<gene>
    <name evidence="2" type="ORF">MO867_21680</name>
</gene>
<comment type="caution">
    <text evidence="2">The sequence shown here is derived from an EMBL/GenBank/DDBJ whole genome shotgun (WGS) entry which is preliminary data.</text>
</comment>
<keyword evidence="3" id="KW-1185">Reference proteome</keyword>
<keyword evidence="1" id="KW-0732">Signal</keyword>
<dbReference type="Proteomes" id="UP001139028">
    <property type="component" value="Unassembled WGS sequence"/>
</dbReference>
<organism evidence="2 3">
    <name type="scientific">Microbulbifer okhotskensis</name>
    <dbReference type="NCBI Taxonomy" id="2926617"/>
    <lineage>
        <taxon>Bacteria</taxon>
        <taxon>Pseudomonadati</taxon>
        <taxon>Pseudomonadota</taxon>
        <taxon>Gammaproteobacteria</taxon>
        <taxon>Cellvibrionales</taxon>
        <taxon>Microbulbiferaceae</taxon>
        <taxon>Microbulbifer</taxon>
    </lineage>
</organism>
<evidence type="ECO:0000313" key="3">
    <source>
        <dbReference type="Proteomes" id="UP001139028"/>
    </source>
</evidence>
<sequence>MKISILVAALLFWGNAYACSIPAQGAYWTHDKLIEKTDTIYLVTPVSDDHRFRFKVIEVLKGENAAEFQWRRFRSRVDHKSTDFESHNDPDFWKAGDEIVARSPYYPGACTLKFTFVQGENYLIFKESPGHFHSAEIIKTVSDKWYQYVRASITHYK</sequence>
<dbReference type="AlphaFoldDB" id="A0A9X2J6R9"/>
<dbReference type="EMBL" id="JALBWM010000247">
    <property type="protein sequence ID" value="MCO1336942.1"/>
    <property type="molecule type" value="Genomic_DNA"/>
</dbReference>
<name>A0A9X2J6R9_9GAMM</name>
<reference evidence="2" key="1">
    <citation type="journal article" date="2022" name="Arch. Microbiol.">
        <title>Microbulbifer okhotskensis sp. nov., isolated from a deep bottom sediment of the Okhotsk Sea.</title>
        <authorList>
            <person name="Romanenko L."/>
            <person name="Kurilenko V."/>
            <person name="Otstavnykh N."/>
            <person name="Velansky P."/>
            <person name="Isaeva M."/>
            <person name="Mikhailov V."/>
        </authorList>
    </citation>
    <scope>NUCLEOTIDE SEQUENCE</scope>
    <source>
        <strain evidence="2">OS29</strain>
    </source>
</reference>
<proteinExistence type="predicted"/>
<feature type="signal peptide" evidence="1">
    <location>
        <begin position="1"/>
        <end position="18"/>
    </location>
</feature>
<dbReference type="RefSeq" id="WP_252473029.1">
    <property type="nucleotide sequence ID" value="NZ_JALBWM010000247.1"/>
</dbReference>
<feature type="chain" id="PRO_5040952053" evidence="1">
    <location>
        <begin position="19"/>
        <end position="157"/>
    </location>
</feature>
<evidence type="ECO:0000256" key="1">
    <source>
        <dbReference type="SAM" id="SignalP"/>
    </source>
</evidence>
<protein>
    <submittedName>
        <fullName evidence="2">Uncharacterized protein</fullName>
    </submittedName>
</protein>